<sequence length="52" mass="5792">MCKFVTEPDCWDIIAELMADEDVCKKKCLVMVVVGSLCGRFEGGYILSGCRE</sequence>
<reference evidence="1 2" key="1">
    <citation type="journal article" date="2013" name="BMC Genomics">
        <title>The miniature genome of a carnivorous plant Genlisea aurea contains a low number of genes and short non-coding sequences.</title>
        <authorList>
            <person name="Leushkin E.V."/>
            <person name="Sutormin R.A."/>
            <person name="Nabieva E.R."/>
            <person name="Penin A.A."/>
            <person name="Kondrashov A.S."/>
            <person name="Logacheva M.D."/>
        </authorList>
    </citation>
    <scope>NUCLEOTIDE SEQUENCE [LARGE SCALE GENOMIC DNA]</scope>
</reference>
<keyword evidence="2" id="KW-1185">Reference proteome</keyword>
<dbReference type="EMBL" id="AUSU01010270">
    <property type="protein sequence ID" value="EPS57401.1"/>
    <property type="molecule type" value="Genomic_DNA"/>
</dbReference>
<evidence type="ECO:0000313" key="1">
    <source>
        <dbReference type="EMBL" id="EPS57401.1"/>
    </source>
</evidence>
<gene>
    <name evidence="1" type="ORF">M569_17417</name>
</gene>
<evidence type="ECO:0000313" key="2">
    <source>
        <dbReference type="Proteomes" id="UP000015453"/>
    </source>
</evidence>
<protein>
    <submittedName>
        <fullName evidence="1">Uncharacterized protein</fullName>
    </submittedName>
</protein>
<name>S8BZ35_9LAMI</name>
<comment type="caution">
    <text evidence="1">The sequence shown here is derived from an EMBL/GenBank/DDBJ whole genome shotgun (WGS) entry which is preliminary data.</text>
</comment>
<organism evidence="1 2">
    <name type="scientific">Genlisea aurea</name>
    <dbReference type="NCBI Taxonomy" id="192259"/>
    <lineage>
        <taxon>Eukaryota</taxon>
        <taxon>Viridiplantae</taxon>
        <taxon>Streptophyta</taxon>
        <taxon>Embryophyta</taxon>
        <taxon>Tracheophyta</taxon>
        <taxon>Spermatophyta</taxon>
        <taxon>Magnoliopsida</taxon>
        <taxon>eudicotyledons</taxon>
        <taxon>Gunneridae</taxon>
        <taxon>Pentapetalae</taxon>
        <taxon>asterids</taxon>
        <taxon>lamiids</taxon>
        <taxon>Lamiales</taxon>
        <taxon>Lentibulariaceae</taxon>
        <taxon>Genlisea</taxon>
    </lineage>
</organism>
<dbReference type="Proteomes" id="UP000015453">
    <property type="component" value="Unassembled WGS sequence"/>
</dbReference>
<dbReference type="AlphaFoldDB" id="S8BZ35"/>
<proteinExistence type="predicted"/>
<accession>S8BZ35</accession>